<organism evidence="3 4">
    <name type="scientific">Punica granatum</name>
    <name type="common">Pomegranate</name>
    <dbReference type="NCBI Taxonomy" id="22663"/>
    <lineage>
        <taxon>Eukaryota</taxon>
        <taxon>Viridiplantae</taxon>
        <taxon>Streptophyta</taxon>
        <taxon>Embryophyta</taxon>
        <taxon>Tracheophyta</taxon>
        <taxon>Spermatophyta</taxon>
        <taxon>Magnoliopsida</taxon>
        <taxon>eudicotyledons</taxon>
        <taxon>Gunneridae</taxon>
        <taxon>Pentapetalae</taxon>
        <taxon>rosids</taxon>
        <taxon>malvids</taxon>
        <taxon>Myrtales</taxon>
        <taxon>Lythraceae</taxon>
        <taxon>Punica</taxon>
    </lineage>
</organism>
<dbReference type="AlphaFoldDB" id="A0A2I0JHR1"/>
<sequence>MAAKVDTSKTASHFRSNSLPSSSHPLTMSAEEQLAQLRSSEAASFSSSSSSVRQTLGGLKDLYDFVDDWLQFSLNGRNHSQCIGNLLDGSLRILDSLKKLESPNILNNDSEKKAALKILTEVERMSVSVFESLLCFLLRPRARSNSRSFVSKTLSSKQIPCENVNEVEDLNVKLLVLKSGKESNIQVHDVRKKAEMLESSIQEIEEVLECISRNLVKTRVLLLNIISS</sequence>
<reference evidence="3 4" key="1">
    <citation type="submission" date="2017-11" db="EMBL/GenBank/DDBJ databases">
        <title>De-novo sequencing of pomegranate (Punica granatum L.) genome.</title>
        <authorList>
            <person name="Akparov Z."/>
            <person name="Amiraslanov A."/>
            <person name="Hajiyeva S."/>
            <person name="Abbasov M."/>
            <person name="Kaur K."/>
            <person name="Hamwieh A."/>
            <person name="Solovyev V."/>
            <person name="Salamov A."/>
            <person name="Braich B."/>
            <person name="Kosarev P."/>
            <person name="Mahmoud A."/>
            <person name="Hajiyev E."/>
            <person name="Babayeva S."/>
            <person name="Izzatullayeva V."/>
            <person name="Mammadov A."/>
            <person name="Mammadov A."/>
            <person name="Sharifova S."/>
            <person name="Ojaghi J."/>
            <person name="Eynullazada K."/>
            <person name="Bayramov B."/>
            <person name="Abdulazimova A."/>
            <person name="Shahmuradov I."/>
        </authorList>
    </citation>
    <scope>NUCLEOTIDE SEQUENCE [LARGE SCALE GENOMIC DNA]</scope>
    <source>
        <strain evidence="4">cv. AG2017</strain>
        <tissue evidence="3">Leaf</tissue>
    </source>
</reference>
<evidence type="ECO:0000313" key="3">
    <source>
        <dbReference type="EMBL" id="PKI55146.1"/>
    </source>
</evidence>
<dbReference type="PANTHER" id="PTHR33070:SF115">
    <property type="entry name" value="T23E18.15"/>
    <property type="match status" value="1"/>
</dbReference>
<keyword evidence="1" id="KW-0175">Coiled coil</keyword>
<dbReference type="InterPro" id="IPR004320">
    <property type="entry name" value="BPS1_pln"/>
</dbReference>
<gene>
    <name evidence="3" type="ORF">CRG98_024437</name>
</gene>
<evidence type="ECO:0000256" key="2">
    <source>
        <dbReference type="SAM" id="MobiDB-lite"/>
    </source>
</evidence>
<name>A0A2I0JHR1_PUNGR</name>
<evidence type="ECO:0000313" key="4">
    <source>
        <dbReference type="Proteomes" id="UP000233551"/>
    </source>
</evidence>
<dbReference type="Proteomes" id="UP000233551">
    <property type="component" value="Unassembled WGS sequence"/>
</dbReference>
<accession>A0A2I0JHR1</accession>
<dbReference type="GO" id="GO:0048364">
    <property type="term" value="P:root development"/>
    <property type="evidence" value="ECO:0007669"/>
    <property type="project" value="InterPro"/>
</dbReference>
<feature type="compositionally biased region" description="Polar residues" evidence="2">
    <location>
        <begin position="8"/>
        <end position="26"/>
    </location>
</feature>
<proteinExistence type="predicted"/>
<keyword evidence="4" id="KW-1185">Reference proteome</keyword>
<comment type="caution">
    <text evidence="3">The sequence shown here is derived from an EMBL/GenBank/DDBJ whole genome shotgun (WGS) entry which is preliminary data.</text>
</comment>
<dbReference type="GO" id="GO:0048367">
    <property type="term" value="P:shoot system development"/>
    <property type="evidence" value="ECO:0007669"/>
    <property type="project" value="InterPro"/>
</dbReference>
<dbReference type="PANTHER" id="PTHR33070">
    <property type="entry name" value="OS06G0725500 PROTEIN"/>
    <property type="match status" value="1"/>
</dbReference>
<protein>
    <submittedName>
        <fullName evidence="3">Uncharacterized protein</fullName>
    </submittedName>
</protein>
<dbReference type="Pfam" id="PF03087">
    <property type="entry name" value="BPS1"/>
    <property type="match status" value="2"/>
</dbReference>
<feature type="coiled-coil region" evidence="1">
    <location>
        <begin position="187"/>
        <end position="214"/>
    </location>
</feature>
<dbReference type="STRING" id="22663.A0A2I0JHR1"/>
<dbReference type="EMBL" id="PGOL01001723">
    <property type="protein sequence ID" value="PKI55146.1"/>
    <property type="molecule type" value="Genomic_DNA"/>
</dbReference>
<evidence type="ECO:0000256" key="1">
    <source>
        <dbReference type="SAM" id="Coils"/>
    </source>
</evidence>
<feature type="region of interest" description="Disordered" evidence="2">
    <location>
        <begin position="1"/>
        <end position="27"/>
    </location>
</feature>